<sequence>MITGNDVSAKLKKQQEWEGLCLGERDVICVVENW</sequence>
<organism evidence="2">
    <name type="scientific">Mediterraneibacter gnavus</name>
    <name type="common">Ruminococcus gnavus</name>
    <dbReference type="NCBI Taxonomy" id="33038"/>
    <lineage>
        <taxon>Bacteria</taxon>
        <taxon>Bacillati</taxon>
        <taxon>Bacillota</taxon>
        <taxon>Clostridia</taxon>
        <taxon>Lachnospirales</taxon>
        <taxon>Lachnospiraceae</taxon>
        <taxon>Mediterraneibacter</taxon>
    </lineage>
</organism>
<dbReference type="EMBL" id="CACRUK010000041">
    <property type="protein sequence ID" value="VYU52757.1"/>
    <property type="molecule type" value="Genomic_DNA"/>
</dbReference>
<reference evidence="2" key="1">
    <citation type="submission" date="2019-11" db="EMBL/GenBank/DDBJ databases">
        <authorList>
            <person name="Feng L."/>
        </authorList>
    </citation>
    <scope>NUCLEOTIDE SEQUENCE</scope>
    <source>
        <strain evidence="2">RgnavusLFYP19</strain>
        <strain evidence="1">RgnavusLFYP36</strain>
    </source>
</reference>
<dbReference type="AlphaFoldDB" id="A0A6N3FK41"/>
<name>A0A6N3FK41_MEDGN</name>
<dbReference type="EMBL" id="CACRUU010000084">
    <property type="protein sequence ID" value="VYU46570.1"/>
    <property type="molecule type" value="Genomic_DNA"/>
</dbReference>
<protein>
    <submittedName>
        <fullName evidence="2">Uncharacterized protein</fullName>
    </submittedName>
</protein>
<gene>
    <name evidence="2" type="ORF">RGLFYP19_02617</name>
    <name evidence="1" type="ORF">RGLFYP36_01660</name>
</gene>
<accession>A0A6N3FK41</accession>
<proteinExistence type="predicted"/>
<evidence type="ECO:0000313" key="2">
    <source>
        <dbReference type="EMBL" id="VYU52757.1"/>
    </source>
</evidence>
<evidence type="ECO:0000313" key="1">
    <source>
        <dbReference type="EMBL" id="VYU46570.1"/>
    </source>
</evidence>